<evidence type="ECO:0000259" key="4">
    <source>
        <dbReference type="PROSITE" id="PS50042"/>
    </source>
</evidence>
<keyword evidence="1" id="KW-0805">Transcription regulation</keyword>
<dbReference type="SUPFAM" id="SSF46785">
    <property type="entry name" value="Winged helix' DNA-binding domain"/>
    <property type="match status" value="1"/>
</dbReference>
<dbReference type="SUPFAM" id="SSF51206">
    <property type="entry name" value="cAMP-binding domain-like"/>
    <property type="match status" value="1"/>
</dbReference>
<dbReference type="PROSITE" id="PS50042">
    <property type="entry name" value="CNMP_BINDING_3"/>
    <property type="match status" value="1"/>
</dbReference>
<comment type="caution">
    <text evidence="6">The sequence shown here is derived from an EMBL/GenBank/DDBJ whole genome shotgun (WGS) entry which is preliminary data.</text>
</comment>
<reference evidence="6" key="1">
    <citation type="journal article" date="2021" name="PeerJ">
        <title>Extensive microbial diversity within the chicken gut microbiome revealed by metagenomics and culture.</title>
        <authorList>
            <person name="Gilroy R."/>
            <person name="Ravi A."/>
            <person name="Getino M."/>
            <person name="Pursley I."/>
            <person name="Horton D.L."/>
            <person name="Alikhan N.F."/>
            <person name="Baker D."/>
            <person name="Gharbi K."/>
            <person name="Hall N."/>
            <person name="Watson M."/>
            <person name="Adriaenssens E.M."/>
            <person name="Foster-Nyarko E."/>
            <person name="Jarju S."/>
            <person name="Secka A."/>
            <person name="Antonio M."/>
            <person name="Oren A."/>
            <person name="Chaudhuri R.R."/>
            <person name="La Ragione R."/>
            <person name="Hildebrand F."/>
            <person name="Pallen M.J."/>
        </authorList>
    </citation>
    <scope>NUCLEOTIDE SEQUENCE</scope>
    <source>
        <strain evidence="6">ChiSjej2B20-11307</strain>
    </source>
</reference>
<evidence type="ECO:0000256" key="3">
    <source>
        <dbReference type="ARBA" id="ARBA00023163"/>
    </source>
</evidence>
<dbReference type="Gene3D" id="2.60.120.10">
    <property type="entry name" value="Jelly Rolls"/>
    <property type="match status" value="1"/>
</dbReference>
<dbReference type="CDD" id="cd00038">
    <property type="entry name" value="CAP_ED"/>
    <property type="match status" value="1"/>
</dbReference>
<organism evidence="6 7">
    <name type="scientific">Candidatus Mediterraneibacter pullicola</name>
    <dbReference type="NCBI Taxonomy" id="2838682"/>
    <lineage>
        <taxon>Bacteria</taxon>
        <taxon>Bacillati</taxon>
        <taxon>Bacillota</taxon>
        <taxon>Clostridia</taxon>
        <taxon>Lachnospirales</taxon>
        <taxon>Lachnospiraceae</taxon>
        <taxon>Mediterraneibacter</taxon>
    </lineage>
</organism>
<gene>
    <name evidence="6" type="ORF">H9798_03530</name>
</gene>
<dbReference type="InterPro" id="IPR036390">
    <property type="entry name" value="WH_DNA-bd_sf"/>
</dbReference>
<dbReference type="SMART" id="SM00100">
    <property type="entry name" value="cNMP"/>
    <property type="match status" value="1"/>
</dbReference>
<dbReference type="PROSITE" id="PS51063">
    <property type="entry name" value="HTH_CRP_2"/>
    <property type="match status" value="1"/>
</dbReference>
<sequence length="220" mass="25742">MSLSKELLADIPLFNEITEDELVRLDKILSPRIKEYRPGEFLSHPEDILEEIVIVLQGKVHMISEDFWGNQNIIAEFTDHSLFGEAHSISRSPMFFSLAVVKPSTLLSFYAQKLQQPDFQNDSALKKLHSNLMNIIIEKKLDYMRKADILSRRNLREKISAFLSEEYRKKGTSSFHIPYNRQQMADYLSTDRSALSKELSRMKQEGILDYNHNWFHLKSF</sequence>
<dbReference type="Pfam" id="PF00027">
    <property type="entry name" value="cNMP_binding"/>
    <property type="match status" value="1"/>
</dbReference>
<dbReference type="GO" id="GO:0003677">
    <property type="term" value="F:DNA binding"/>
    <property type="evidence" value="ECO:0007669"/>
    <property type="project" value="UniProtKB-KW"/>
</dbReference>
<evidence type="ECO:0000259" key="5">
    <source>
        <dbReference type="PROSITE" id="PS51063"/>
    </source>
</evidence>
<dbReference type="Pfam" id="PF13545">
    <property type="entry name" value="HTH_Crp_2"/>
    <property type="match status" value="1"/>
</dbReference>
<dbReference type="GO" id="GO:0006355">
    <property type="term" value="P:regulation of DNA-templated transcription"/>
    <property type="evidence" value="ECO:0007669"/>
    <property type="project" value="InterPro"/>
</dbReference>
<dbReference type="InterPro" id="IPR014710">
    <property type="entry name" value="RmlC-like_jellyroll"/>
</dbReference>
<evidence type="ECO:0000313" key="7">
    <source>
        <dbReference type="Proteomes" id="UP000824223"/>
    </source>
</evidence>
<dbReference type="EMBL" id="DXAK01000015">
    <property type="protein sequence ID" value="HJA06206.1"/>
    <property type="molecule type" value="Genomic_DNA"/>
</dbReference>
<evidence type="ECO:0000256" key="2">
    <source>
        <dbReference type="ARBA" id="ARBA00023125"/>
    </source>
</evidence>
<feature type="domain" description="HTH crp-type" evidence="5">
    <location>
        <begin position="153"/>
        <end position="220"/>
    </location>
</feature>
<keyword evidence="2" id="KW-0238">DNA-binding</keyword>
<dbReference type="Proteomes" id="UP000824223">
    <property type="component" value="Unassembled WGS sequence"/>
</dbReference>
<feature type="domain" description="Cyclic nucleotide-binding" evidence="4">
    <location>
        <begin position="13"/>
        <end position="135"/>
    </location>
</feature>
<dbReference type="InterPro" id="IPR000595">
    <property type="entry name" value="cNMP-bd_dom"/>
</dbReference>
<keyword evidence="3" id="KW-0804">Transcription</keyword>
<name>A0A9D2H9M5_9FIRM</name>
<proteinExistence type="predicted"/>
<evidence type="ECO:0000313" key="6">
    <source>
        <dbReference type="EMBL" id="HJA06206.1"/>
    </source>
</evidence>
<evidence type="ECO:0000256" key="1">
    <source>
        <dbReference type="ARBA" id="ARBA00023015"/>
    </source>
</evidence>
<reference evidence="6" key="2">
    <citation type="submission" date="2021-04" db="EMBL/GenBank/DDBJ databases">
        <authorList>
            <person name="Gilroy R."/>
        </authorList>
    </citation>
    <scope>NUCLEOTIDE SEQUENCE</scope>
    <source>
        <strain evidence="6">ChiSjej2B20-11307</strain>
    </source>
</reference>
<dbReference type="InterPro" id="IPR012318">
    <property type="entry name" value="HTH_CRP"/>
</dbReference>
<accession>A0A9D2H9M5</accession>
<protein>
    <submittedName>
        <fullName evidence="6">Crp/Fnr family transcriptional regulator</fullName>
    </submittedName>
</protein>
<dbReference type="InterPro" id="IPR018490">
    <property type="entry name" value="cNMP-bd_dom_sf"/>
</dbReference>
<dbReference type="AlphaFoldDB" id="A0A9D2H9M5"/>